<evidence type="ECO:0000313" key="11">
    <source>
        <dbReference type="EMBL" id="CTQ71361.1"/>
    </source>
</evidence>
<evidence type="ECO:0000256" key="6">
    <source>
        <dbReference type="ARBA" id="ARBA00022989"/>
    </source>
</evidence>
<feature type="transmembrane region" description="Helical" evidence="9">
    <location>
        <begin position="506"/>
        <end position="528"/>
    </location>
</feature>
<protein>
    <recommendedName>
        <fullName evidence="9">Apolipoprotein N-acyltransferase</fullName>
        <shortName evidence="9">ALP N-acyltransferase</shortName>
        <ecNumber evidence="9">2.3.1.269</ecNumber>
    </recommendedName>
</protein>
<keyword evidence="3 9" id="KW-1003">Cell membrane</keyword>
<keyword evidence="11" id="KW-0449">Lipoprotein</keyword>
<comment type="similarity">
    <text evidence="2 9">Belongs to the CN hydrolase family. Apolipoprotein N-acyltransferase subfamily.</text>
</comment>
<feature type="domain" description="CN hydrolase" evidence="10">
    <location>
        <begin position="251"/>
        <end position="500"/>
    </location>
</feature>
<feature type="transmembrane region" description="Helical" evidence="9">
    <location>
        <begin position="186"/>
        <end position="206"/>
    </location>
</feature>
<evidence type="ECO:0000256" key="5">
    <source>
        <dbReference type="ARBA" id="ARBA00022692"/>
    </source>
</evidence>
<organism evidence="11 12">
    <name type="scientific">Roseibium alexandrii</name>
    <dbReference type="NCBI Taxonomy" id="388408"/>
    <lineage>
        <taxon>Bacteria</taxon>
        <taxon>Pseudomonadati</taxon>
        <taxon>Pseudomonadota</taxon>
        <taxon>Alphaproteobacteria</taxon>
        <taxon>Hyphomicrobiales</taxon>
        <taxon>Stappiaceae</taxon>
        <taxon>Roseibium</taxon>
    </lineage>
</organism>
<keyword evidence="12" id="KW-1185">Reference proteome</keyword>
<dbReference type="InterPro" id="IPR003010">
    <property type="entry name" value="C-N_Hydrolase"/>
</dbReference>
<comment type="function">
    <text evidence="9">Catalyzes the phospholipid dependent N-acylation of the N-terminal cysteine of apolipoprotein, the last step in lipoprotein maturation.</text>
</comment>
<dbReference type="InterPro" id="IPR004563">
    <property type="entry name" value="Apolipo_AcylTrfase"/>
</dbReference>
<dbReference type="NCBIfam" id="TIGR00546">
    <property type="entry name" value="lnt"/>
    <property type="match status" value="1"/>
</dbReference>
<feature type="transmembrane region" description="Helical" evidence="9">
    <location>
        <begin position="213"/>
        <end position="234"/>
    </location>
</feature>
<evidence type="ECO:0000313" key="12">
    <source>
        <dbReference type="Proteomes" id="UP000053235"/>
    </source>
</evidence>
<evidence type="ECO:0000256" key="2">
    <source>
        <dbReference type="ARBA" id="ARBA00010065"/>
    </source>
</evidence>
<dbReference type="InterPro" id="IPR036526">
    <property type="entry name" value="C-N_Hydrolase_sf"/>
</dbReference>
<dbReference type="GO" id="GO:0042158">
    <property type="term" value="P:lipoprotein biosynthetic process"/>
    <property type="evidence" value="ECO:0007669"/>
    <property type="project" value="UniProtKB-UniRule"/>
</dbReference>
<dbReference type="HAMAP" id="MF_01148">
    <property type="entry name" value="Lnt"/>
    <property type="match status" value="1"/>
</dbReference>
<feature type="transmembrane region" description="Helical" evidence="9">
    <location>
        <begin position="76"/>
        <end position="96"/>
    </location>
</feature>
<comment type="catalytic activity">
    <reaction evidence="9">
        <text>N-terminal S-1,2-diacyl-sn-glyceryl-L-cysteinyl-[lipoprotein] + a glycerophospholipid = N-acyl-S-1,2-diacyl-sn-glyceryl-L-cysteinyl-[lipoprotein] + a 2-acyl-sn-glycero-3-phospholipid + H(+)</text>
        <dbReference type="Rhea" id="RHEA:48228"/>
        <dbReference type="Rhea" id="RHEA-COMP:14681"/>
        <dbReference type="Rhea" id="RHEA-COMP:14684"/>
        <dbReference type="ChEBI" id="CHEBI:15378"/>
        <dbReference type="ChEBI" id="CHEBI:136912"/>
        <dbReference type="ChEBI" id="CHEBI:140656"/>
        <dbReference type="ChEBI" id="CHEBI:140657"/>
        <dbReference type="ChEBI" id="CHEBI:140660"/>
        <dbReference type="EC" id="2.3.1.269"/>
    </reaction>
</comment>
<dbReference type="RefSeq" id="WP_055672421.1">
    <property type="nucleotide sequence ID" value="NZ_CXWD01000010.1"/>
</dbReference>
<dbReference type="InterPro" id="IPR045378">
    <property type="entry name" value="LNT_N"/>
</dbReference>
<evidence type="ECO:0000256" key="7">
    <source>
        <dbReference type="ARBA" id="ARBA00023136"/>
    </source>
</evidence>
<sequence>MRPLFQKLSAIPNTFLLAWGWRRRLLCFLCGAASALALPPYGLFPILFLTFPGFVWLVDGALETNRSGVFKRLRTGFALGWLFGFGYYLSGLWWIGSAFLVDAEQFAWLMPFAVVAMPLGLALFTGLAGALAAAFWGDSRTRVLLLAAAMTLADWLKGTVLTGFPWNSYGYAFSESLTLAQTASVTGVYGLTFLAWGIFSAPAALADSRPLQVRILPVGLAAAVLVIMATYGAYRLAPDGVEYEDLDIRIVQPSINQQDKWRPELRDEIFQTYLDLTEAPLGGDGRVGTPQLVVWPESAVPFLLTREPGALHRIAAALGQNKELAVGAVRAEPGETGQVYFNSIYLIGNDGTVRGLYDKVRLVPFGEYVPFRPLLDKLGISNLAGPGAGFEAGDVRRPLSAMNKYLFLPLICYEAIFPADTAGVAPRPAFLLNLTNDAWFGRTPGPYQHFAQVRLRSIETGLPTIRAANTGISGVIDGLGRVVIKLPVFERGVIDARLPAREPETIYRTFLDIPILIISIVIVILISIRRYNRNSRLN</sequence>
<reference evidence="12" key="1">
    <citation type="submission" date="2015-07" db="EMBL/GenBank/DDBJ databases">
        <authorList>
            <person name="Rodrigo-Torres Lidia"/>
            <person name="Arahal R.David."/>
        </authorList>
    </citation>
    <scope>NUCLEOTIDE SEQUENCE [LARGE SCALE GENOMIC DNA]</scope>
    <source>
        <strain evidence="12">CECT 5112</strain>
    </source>
</reference>
<dbReference type="Proteomes" id="UP000053235">
    <property type="component" value="Unassembled WGS sequence"/>
</dbReference>
<comment type="pathway">
    <text evidence="9">Protein modification; lipoprotein biosynthesis (N-acyl transfer).</text>
</comment>
<evidence type="ECO:0000256" key="1">
    <source>
        <dbReference type="ARBA" id="ARBA00004651"/>
    </source>
</evidence>
<dbReference type="GO" id="GO:0016410">
    <property type="term" value="F:N-acyltransferase activity"/>
    <property type="evidence" value="ECO:0007669"/>
    <property type="project" value="UniProtKB-UniRule"/>
</dbReference>
<evidence type="ECO:0000256" key="9">
    <source>
        <dbReference type="HAMAP-Rule" id="MF_01148"/>
    </source>
</evidence>
<dbReference type="UniPathway" id="UPA00666"/>
<dbReference type="PANTHER" id="PTHR38686:SF1">
    <property type="entry name" value="APOLIPOPROTEIN N-ACYLTRANSFERASE"/>
    <property type="match status" value="1"/>
</dbReference>
<dbReference type="AlphaFoldDB" id="A0A0M7A9R3"/>
<feature type="transmembrane region" description="Helical" evidence="9">
    <location>
        <begin position="108"/>
        <end position="136"/>
    </location>
</feature>
<dbReference type="CDD" id="cd07571">
    <property type="entry name" value="ALP_N-acyl_transferase"/>
    <property type="match status" value="1"/>
</dbReference>
<dbReference type="EMBL" id="CXWD01000010">
    <property type="protein sequence ID" value="CTQ71361.1"/>
    <property type="molecule type" value="Genomic_DNA"/>
</dbReference>
<evidence type="ECO:0000256" key="4">
    <source>
        <dbReference type="ARBA" id="ARBA00022679"/>
    </source>
</evidence>
<keyword evidence="7 9" id="KW-0472">Membrane</keyword>
<dbReference type="EC" id="2.3.1.269" evidence="9"/>
<accession>A0A0M7A9R3</accession>
<keyword evidence="4 9" id="KW-0808">Transferase</keyword>
<name>A0A0M7A9R3_9HYPH</name>
<comment type="subcellular location">
    <subcellularLocation>
        <location evidence="1 9">Cell membrane</location>
        <topology evidence="1 9">Multi-pass membrane protein</topology>
    </subcellularLocation>
</comment>
<dbReference type="Pfam" id="PF00795">
    <property type="entry name" value="CN_hydrolase"/>
    <property type="match status" value="1"/>
</dbReference>
<keyword evidence="6 9" id="KW-1133">Transmembrane helix</keyword>
<dbReference type="Gene3D" id="3.60.110.10">
    <property type="entry name" value="Carbon-nitrogen hydrolase"/>
    <property type="match status" value="1"/>
</dbReference>
<dbReference type="SUPFAM" id="SSF56317">
    <property type="entry name" value="Carbon-nitrogen hydrolase"/>
    <property type="match status" value="1"/>
</dbReference>
<dbReference type="GO" id="GO:0005886">
    <property type="term" value="C:plasma membrane"/>
    <property type="evidence" value="ECO:0007669"/>
    <property type="project" value="UniProtKB-SubCell"/>
</dbReference>
<evidence type="ECO:0000259" key="10">
    <source>
        <dbReference type="PROSITE" id="PS50263"/>
    </source>
</evidence>
<dbReference type="STRING" id="388408.LAX5112_02795"/>
<dbReference type="PANTHER" id="PTHR38686">
    <property type="entry name" value="APOLIPOPROTEIN N-ACYLTRANSFERASE"/>
    <property type="match status" value="1"/>
</dbReference>
<evidence type="ECO:0000256" key="3">
    <source>
        <dbReference type="ARBA" id="ARBA00022475"/>
    </source>
</evidence>
<dbReference type="PROSITE" id="PS50263">
    <property type="entry name" value="CN_HYDROLASE"/>
    <property type="match status" value="1"/>
</dbReference>
<keyword evidence="8 9" id="KW-0012">Acyltransferase</keyword>
<evidence type="ECO:0000256" key="8">
    <source>
        <dbReference type="ARBA" id="ARBA00023315"/>
    </source>
</evidence>
<gene>
    <name evidence="9 11" type="primary">lnt</name>
    <name evidence="11" type="ORF">LAX5112_02795</name>
</gene>
<feature type="transmembrane region" description="Helical" evidence="9">
    <location>
        <begin position="143"/>
        <end position="166"/>
    </location>
</feature>
<dbReference type="Pfam" id="PF20154">
    <property type="entry name" value="LNT_N"/>
    <property type="match status" value="1"/>
</dbReference>
<keyword evidence="5 9" id="KW-0812">Transmembrane</keyword>
<proteinExistence type="inferred from homology"/>